<dbReference type="Proteomes" id="UP000013243">
    <property type="component" value="Chromosome"/>
</dbReference>
<accession>A0A1B1A314</accession>
<gene>
    <name evidence="2" type="ORF">K529_008945</name>
</gene>
<reference evidence="2 3" key="1">
    <citation type="journal article" date="2016" name="ISME J.">
        <title>Global occurrence and heterogeneity of the Roseobacter-clade species Ruegeria mobilis.</title>
        <authorList>
            <person name="Sonnenschein E."/>
            <person name="Gram L."/>
        </authorList>
    </citation>
    <scope>NUCLEOTIDE SEQUENCE [LARGE SCALE GENOMIC DNA]</scope>
    <source>
        <strain evidence="2 3">F1926</strain>
    </source>
</reference>
<feature type="transmembrane region" description="Helical" evidence="1">
    <location>
        <begin position="44"/>
        <end position="63"/>
    </location>
</feature>
<dbReference type="OrthoDB" id="7667463at2"/>
<dbReference type="EMBL" id="CP015230">
    <property type="protein sequence ID" value="ANP40888.1"/>
    <property type="molecule type" value="Genomic_DNA"/>
</dbReference>
<feature type="transmembrane region" description="Helical" evidence="1">
    <location>
        <begin position="70"/>
        <end position="89"/>
    </location>
</feature>
<organism evidence="2 3">
    <name type="scientific">Tritonibacter mobilis F1926</name>
    <dbReference type="NCBI Taxonomy" id="1265309"/>
    <lineage>
        <taxon>Bacteria</taxon>
        <taxon>Pseudomonadati</taxon>
        <taxon>Pseudomonadota</taxon>
        <taxon>Alphaproteobacteria</taxon>
        <taxon>Rhodobacterales</taxon>
        <taxon>Paracoccaceae</taxon>
        <taxon>Tritonibacter</taxon>
    </lineage>
</organism>
<keyword evidence="1" id="KW-0812">Transmembrane</keyword>
<dbReference type="AlphaFoldDB" id="A0A1B1A314"/>
<sequence>MNVFLLSAAALAAVWTLVHGIVGGRQSARPLAADQQLIPVVRETVLLCWHLVTAGIGIAVPPLRGVSYRVLPQGWLFVPVVLLAAWGLWG</sequence>
<keyword evidence="1" id="KW-1133">Transmembrane helix</keyword>
<protein>
    <submittedName>
        <fullName evidence="2">Uncharacterized protein</fullName>
    </submittedName>
</protein>
<evidence type="ECO:0000313" key="2">
    <source>
        <dbReference type="EMBL" id="ANP40888.1"/>
    </source>
</evidence>
<keyword evidence="1" id="KW-0472">Membrane</keyword>
<proteinExistence type="predicted"/>
<evidence type="ECO:0000313" key="3">
    <source>
        <dbReference type="Proteomes" id="UP000013243"/>
    </source>
</evidence>
<dbReference type="GeneID" id="28249955"/>
<dbReference type="RefSeq" id="WP_005634449.1">
    <property type="nucleotide sequence ID" value="NZ_CP015230.1"/>
</dbReference>
<dbReference type="KEGG" id="rmb:K529_008945"/>
<evidence type="ECO:0000256" key="1">
    <source>
        <dbReference type="SAM" id="Phobius"/>
    </source>
</evidence>
<name>A0A1B1A314_9RHOB</name>